<feature type="domain" description="S1 motif" evidence="7">
    <location>
        <begin position="420"/>
        <end position="489"/>
    </location>
</feature>
<dbReference type="Gene3D" id="1.25.40.10">
    <property type="entry name" value="Tetratricopeptide repeat domain"/>
    <property type="match status" value="1"/>
</dbReference>
<keyword evidence="8" id="KW-1185">Reference proteome</keyword>
<sequence length="1378" mass="151092">MEVDFPRGGKRPKSKPTDPEAAKKRKLENGEAKKAEKKNAEDASGEKSIENDVFKKFVKAEMLTVGVRGLGSVYKINDDSIVLKAINNITVNVPAQYLSEVYKKALVSSSSVATLDEIFKIGQLVAFKVEKAGDKRTPPVASVCPTRVNSCVTTSTLFNGLVLNAAVKSIEEKGAVLDLGIGSVSGFAATEALPDLKSLHVGQILLVRVIRESGDLKRFVKVSAFPEMDTLEEEKLVLNHLMPGTVLHAEPTLKVENGFVVTFKNGLKAFVHTECLPPRLRADLDRLVKSFRVVVAVCSQNSPILVVTGHPDIVALSKAERRIAPAGFGTGETIEGDVYTVDRRSNVYLTVPESGDKVSLVTAKLTGKNRSNDKTRKYTPGTSHKLVIITYSPFDRHVLVTDNKDALKSGASVNTDLVPGQRITATVKSVVDAGLLVTIGMHTNGNIPAEHVFDIPIAAWKNAFTVGQKIKCRVLNKAPNRNNYFLTAKPSLVNMTEEPVTEYDPSLVGKIVVGFCTRILERGAVVRFFNNVKALLPDHEAAKIPALKVGTPIKGVVVKVDPELQHMGIFVGERGARKQKAKPADAPKKTTKAPKPTNICKALQIYPAKIVGEWTYGTSGVAIEVSLPGDNIGRLHACELGLGDSQISPDASVIEAFLKKHKNEYLNVRVIERSRPSKRHGKAVMEALKKRKITKLYEVTLVPEKLSAPKMRKKLIDYPTVQVGSDVVVYFTNFSQKFQRGEVSPFARVMLLPESSNFALNDVANEIGLQEAVPIPLKVGSSQLCKLVSKNGVTKTSTVALKSHEPVVPAKNATAVGRVISVARHPFAAKVSFGNKVFGSIPASGFSNSNLAAHELAEQLSTDGLYNFKFISEAEDQWILTSSTKKKHPGTWTKGKSYTGYVVEVPSDDTAVVEVYPGVTATLTTESKLSLDDFVTFSCTKALKSGTPEFTVVLVTPAVYTTKEKEHENDETDDESETEEESEAEESEAEEEEVDDIEMLGASDDETEKSVVQKAIESLASNAGLWSSNALSEDKLVAAKEQLGINKKQAKATAAAARAAAAEAKANAEKKDEDPADSGLEDVSEEARILHKEKLLAGIEKTVGIPSDIEFDRLVLSNPNSAETWIQYMVHQAESGDIDSARNVAETALKTINIREDAERLNMMTAYLSLEASSGTEETLKAVFNRALGAFDKLEVYKRLANIYSVSKNNEELEKLYSIMLKKFGPFDRDVWTLYGTFLYKNGQQNTGRNVMKRALNSLEKRYHLEVLSRFANLEYTYGDIERGKTMFEKALAAAPKRGDLWNVYIDKAIKYQTPDDVRGIFDRALSNKMGYNTIKNLFQKWQDFEALRGDEAHAKMVTERAIEYADKVKKEVKADVK</sequence>
<feature type="domain" description="S1 motif" evidence="7">
    <location>
        <begin position="509"/>
        <end position="574"/>
    </location>
</feature>
<dbReference type="GO" id="GO:0006364">
    <property type="term" value="P:rRNA processing"/>
    <property type="evidence" value="ECO:0007669"/>
    <property type="project" value="UniProtKB-KW"/>
</dbReference>
<evidence type="ECO:0000256" key="1">
    <source>
        <dbReference type="ARBA" id="ARBA00004604"/>
    </source>
</evidence>
<dbReference type="InterPro" id="IPR008847">
    <property type="entry name" value="Suf"/>
</dbReference>
<dbReference type="PROSITE" id="PS50126">
    <property type="entry name" value="S1"/>
    <property type="match status" value="3"/>
</dbReference>
<dbReference type="GO" id="GO:0003723">
    <property type="term" value="F:RNA binding"/>
    <property type="evidence" value="ECO:0007669"/>
    <property type="project" value="TreeGrafter"/>
</dbReference>
<feature type="compositionally biased region" description="Basic and acidic residues" evidence="6">
    <location>
        <begin position="15"/>
        <end position="45"/>
    </location>
</feature>
<accession>A0A7E4UPB4</accession>
<dbReference type="Pfam" id="PF05843">
    <property type="entry name" value="Suf"/>
    <property type="match status" value="1"/>
</dbReference>
<dbReference type="InterPro" id="IPR012340">
    <property type="entry name" value="NA-bd_OB-fold"/>
</dbReference>
<evidence type="ECO:0000313" key="9">
    <source>
        <dbReference type="WBParaSite" id="Pan_g10881.t1"/>
    </source>
</evidence>
<dbReference type="InterPro" id="IPR003029">
    <property type="entry name" value="S1_domain"/>
</dbReference>
<protein>
    <submittedName>
        <fullName evidence="9">S1 motif domain-containing protein</fullName>
    </submittedName>
</protein>
<dbReference type="InterPro" id="IPR045209">
    <property type="entry name" value="Rrp5"/>
</dbReference>
<dbReference type="PANTHER" id="PTHR23270:SF10">
    <property type="entry name" value="PROTEIN RRP5 HOMOLOG"/>
    <property type="match status" value="1"/>
</dbReference>
<evidence type="ECO:0000313" key="8">
    <source>
        <dbReference type="Proteomes" id="UP000492821"/>
    </source>
</evidence>
<proteinExistence type="predicted"/>
<dbReference type="PANTHER" id="PTHR23270">
    <property type="entry name" value="PROGRAMMED CELL DEATH PROTEIN 11 PRE-RRNA PROCESSING PROTEIN RRP5"/>
    <property type="match status" value="1"/>
</dbReference>
<dbReference type="GO" id="GO:0032040">
    <property type="term" value="C:small-subunit processome"/>
    <property type="evidence" value="ECO:0007669"/>
    <property type="project" value="TreeGrafter"/>
</dbReference>
<keyword evidence="3" id="KW-0677">Repeat</keyword>
<dbReference type="SUPFAM" id="SSF50249">
    <property type="entry name" value="Nucleic acid-binding proteins"/>
    <property type="match status" value="3"/>
</dbReference>
<dbReference type="Proteomes" id="UP000492821">
    <property type="component" value="Unassembled WGS sequence"/>
</dbReference>
<evidence type="ECO:0000256" key="6">
    <source>
        <dbReference type="SAM" id="MobiDB-lite"/>
    </source>
</evidence>
<evidence type="ECO:0000256" key="2">
    <source>
        <dbReference type="ARBA" id="ARBA00022552"/>
    </source>
</evidence>
<comment type="subcellular location">
    <subcellularLocation>
        <location evidence="1">Nucleus</location>
        <location evidence="1">Nucleolus</location>
    </subcellularLocation>
</comment>
<reference evidence="9" key="2">
    <citation type="submission" date="2020-10" db="UniProtKB">
        <authorList>
            <consortium name="WormBaseParasite"/>
        </authorList>
    </citation>
    <scope>IDENTIFICATION</scope>
</reference>
<dbReference type="SMART" id="SM00386">
    <property type="entry name" value="HAT"/>
    <property type="match status" value="4"/>
</dbReference>
<evidence type="ECO:0000256" key="3">
    <source>
        <dbReference type="ARBA" id="ARBA00022737"/>
    </source>
</evidence>
<evidence type="ECO:0000256" key="4">
    <source>
        <dbReference type="ARBA" id="ARBA00023242"/>
    </source>
</evidence>
<dbReference type="InterPro" id="IPR011990">
    <property type="entry name" value="TPR-like_helical_dom_sf"/>
</dbReference>
<feature type="coiled-coil region" evidence="5">
    <location>
        <begin position="1045"/>
        <end position="1074"/>
    </location>
</feature>
<dbReference type="WBParaSite" id="Pan_g10881.t1">
    <property type="protein sequence ID" value="Pan_g10881.t1"/>
    <property type="gene ID" value="Pan_g10881"/>
</dbReference>
<organism evidence="8 9">
    <name type="scientific">Panagrellus redivivus</name>
    <name type="common">Microworm</name>
    <dbReference type="NCBI Taxonomy" id="6233"/>
    <lineage>
        <taxon>Eukaryota</taxon>
        <taxon>Metazoa</taxon>
        <taxon>Ecdysozoa</taxon>
        <taxon>Nematoda</taxon>
        <taxon>Chromadorea</taxon>
        <taxon>Rhabditida</taxon>
        <taxon>Tylenchina</taxon>
        <taxon>Panagrolaimomorpha</taxon>
        <taxon>Panagrolaimoidea</taxon>
        <taxon>Panagrolaimidae</taxon>
        <taxon>Panagrellus</taxon>
    </lineage>
</organism>
<feature type="region of interest" description="Disordered" evidence="6">
    <location>
        <begin position="962"/>
        <end position="1011"/>
    </location>
</feature>
<name>A0A7E4UPB4_PANRE</name>
<dbReference type="Gene3D" id="2.40.50.140">
    <property type="entry name" value="Nucleic acid-binding proteins"/>
    <property type="match status" value="2"/>
</dbReference>
<evidence type="ECO:0000259" key="7">
    <source>
        <dbReference type="PROSITE" id="PS50126"/>
    </source>
</evidence>
<keyword evidence="5" id="KW-0175">Coiled coil</keyword>
<keyword evidence="2" id="KW-0698">rRNA processing</keyword>
<dbReference type="InterPro" id="IPR003107">
    <property type="entry name" value="HAT"/>
</dbReference>
<feature type="compositionally biased region" description="Acidic residues" evidence="6">
    <location>
        <begin position="969"/>
        <end position="1007"/>
    </location>
</feature>
<dbReference type="SUPFAM" id="SSF48452">
    <property type="entry name" value="TPR-like"/>
    <property type="match status" value="2"/>
</dbReference>
<evidence type="ECO:0000256" key="5">
    <source>
        <dbReference type="SAM" id="Coils"/>
    </source>
</evidence>
<dbReference type="SMART" id="SM00316">
    <property type="entry name" value="S1"/>
    <property type="match status" value="6"/>
</dbReference>
<feature type="domain" description="S1 motif" evidence="7">
    <location>
        <begin position="160"/>
        <end position="225"/>
    </location>
</feature>
<reference evidence="8" key="1">
    <citation type="journal article" date="2013" name="Genetics">
        <title>The draft genome and transcriptome of Panagrellus redivivus are shaped by the harsh demands of a free-living lifestyle.</title>
        <authorList>
            <person name="Srinivasan J."/>
            <person name="Dillman A.R."/>
            <person name="Macchietto M.G."/>
            <person name="Heikkinen L."/>
            <person name="Lakso M."/>
            <person name="Fracchia K.M."/>
            <person name="Antoshechkin I."/>
            <person name="Mortazavi A."/>
            <person name="Wong G."/>
            <person name="Sternberg P.W."/>
        </authorList>
    </citation>
    <scope>NUCLEOTIDE SEQUENCE [LARGE SCALE GENOMIC DNA]</scope>
    <source>
        <strain evidence="8">MT8872</strain>
    </source>
</reference>
<feature type="region of interest" description="Disordered" evidence="6">
    <location>
        <begin position="1"/>
        <end position="45"/>
    </location>
</feature>
<keyword evidence="4" id="KW-0539">Nucleus</keyword>